<dbReference type="PANTHER" id="PTHR11616">
    <property type="entry name" value="SODIUM/CHLORIDE DEPENDENT TRANSPORTER"/>
    <property type="match status" value="1"/>
</dbReference>
<evidence type="ECO:0000256" key="1">
    <source>
        <dbReference type="ARBA" id="ARBA00004651"/>
    </source>
</evidence>
<dbReference type="InterPro" id="IPR037272">
    <property type="entry name" value="SNS_sf"/>
</dbReference>
<keyword evidence="11" id="KW-1015">Disulfide bond</keyword>
<keyword evidence="10 13" id="KW-0472">Membrane</keyword>
<dbReference type="Pfam" id="PF00209">
    <property type="entry name" value="SNF"/>
    <property type="match status" value="1"/>
</dbReference>
<sequence length="100" mass="11567">HVTLYFSFFNNYLCFCINNGVSKLTMPSEYHYSVFLDLSLLCRRGVLHLHESRGIQDLGLPRWELTLCLVVVVFILYFSLWKGVKSSGKVRAPCNNYKVS</sequence>
<accession>A0ABV0QHE1</accession>
<keyword evidence="7" id="KW-0769">Symport</keyword>
<dbReference type="PANTHER" id="PTHR11616:SF320">
    <property type="entry name" value="SODIUM-DEPENDENT NORADRENALINE TRANSPORTER"/>
    <property type="match status" value="1"/>
</dbReference>
<evidence type="ECO:0000256" key="12">
    <source>
        <dbReference type="ARBA" id="ARBA00023180"/>
    </source>
</evidence>
<keyword evidence="2" id="KW-0813">Transport</keyword>
<keyword evidence="12" id="KW-0325">Glycoprotein</keyword>
<evidence type="ECO:0000313" key="15">
    <source>
        <dbReference type="Proteomes" id="UP001434883"/>
    </source>
</evidence>
<feature type="non-terminal residue" evidence="14">
    <location>
        <position position="1"/>
    </location>
</feature>
<evidence type="ECO:0000256" key="9">
    <source>
        <dbReference type="ARBA" id="ARBA00023053"/>
    </source>
</evidence>
<evidence type="ECO:0000256" key="8">
    <source>
        <dbReference type="ARBA" id="ARBA00022989"/>
    </source>
</evidence>
<evidence type="ECO:0000256" key="2">
    <source>
        <dbReference type="ARBA" id="ARBA00022448"/>
    </source>
</evidence>
<dbReference type="EMBL" id="JAHRIN010009773">
    <property type="protein sequence ID" value="MEQ2194826.1"/>
    <property type="molecule type" value="Genomic_DNA"/>
</dbReference>
<proteinExistence type="predicted"/>
<evidence type="ECO:0000256" key="13">
    <source>
        <dbReference type="SAM" id="Phobius"/>
    </source>
</evidence>
<gene>
    <name evidence="14" type="ORF">XENOCAPTIV_003591</name>
</gene>
<keyword evidence="9" id="KW-0915">Sodium</keyword>
<keyword evidence="8 13" id="KW-1133">Transmembrane helix</keyword>
<comment type="subcellular location">
    <subcellularLocation>
        <location evidence="1">Cell membrane</location>
        <topology evidence="1">Multi-pass membrane protein</topology>
    </subcellularLocation>
</comment>
<keyword evidence="15" id="KW-1185">Reference proteome</keyword>
<evidence type="ECO:0000256" key="6">
    <source>
        <dbReference type="ARBA" id="ARBA00022775"/>
    </source>
</evidence>
<dbReference type="SUPFAM" id="SSF161070">
    <property type="entry name" value="SNF-like"/>
    <property type="match status" value="1"/>
</dbReference>
<dbReference type="PROSITE" id="PS50267">
    <property type="entry name" value="NA_NEUROTRAN_SYMP_3"/>
    <property type="match status" value="1"/>
</dbReference>
<comment type="caution">
    <text evidence="14">The sequence shown here is derived from an EMBL/GenBank/DDBJ whole genome shotgun (WGS) entry which is preliminary data.</text>
</comment>
<evidence type="ECO:0000256" key="4">
    <source>
        <dbReference type="ARBA" id="ARBA00022692"/>
    </source>
</evidence>
<keyword evidence="5" id="KW-0479">Metal-binding</keyword>
<evidence type="ECO:0000256" key="11">
    <source>
        <dbReference type="ARBA" id="ARBA00023157"/>
    </source>
</evidence>
<evidence type="ECO:0000256" key="7">
    <source>
        <dbReference type="ARBA" id="ARBA00022847"/>
    </source>
</evidence>
<dbReference type="InterPro" id="IPR000175">
    <property type="entry name" value="Na/ntran_symport"/>
</dbReference>
<feature type="transmembrane region" description="Helical" evidence="13">
    <location>
        <begin position="63"/>
        <end position="81"/>
    </location>
</feature>
<evidence type="ECO:0000256" key="3">
    <source>
        <dbReference type="ARBA" id="ARBA00022475"/>
    </source>
</evidence>
<evidence type="ECO:0000256" key="5">
    <source>
        <dbReference type="ARBA" id="ARBA00022723"/>
    </source>
</evidence>
<keyword evidence="3" id="KW-1003">Cell membrane</keyword>
<reference evidence="14 15" key="1">
    <citation type="submission" date="2021-06" db="EMBL/GenBank/DDBJ databases">
        <authorList>
            <person name="Palmer J.M."/>
        </authorList>
    </citation>
    <scope>NUCLEOTIDE SEQUENCE [LARGE SCALE GENOMIC DNA]</scope>
    <source>
        <strain evidence="14 15">XC_2019</strain>
        <tissue evidence="14">Muscle</tissue>
    </source>
</reference>
<protein>
    <submittedName>
        <fullName evidence="14">Uncharacterized protein</fullName>
    </submittedName>
</protein>
<name>A0ABV0QHE1_9TELE</name>
<dbReference type="Proteomes" id="UP001434883">
    <property type="component" value="Unassembled WGS sequence"/>
</dbReference>
<keyword evidence="6" id="KW-0532">Neurotransmitter transport</keyword>
<keyword evidence="4 13" id="KW-0812">Transmembrane</keyword>
<organism evidence="14 15">
    <name type="scientific">Xenoophorus captivus</name>
    <dbReference type="NCBI Taxonomy" id="1517983"/>
    <lineage>
        <taxon>Eukaryota</taxon>
        <taxon>Metazoa</taxon>
        <taxon>Chordata</taxon>
        <taxon>Craniata</taxon>
        <taxon>Vertebrata</taxon>
        <taxon>Euteleostomi</taxon>
        <taxon>Actinopterygii</taxon>
        <taxon>Neopterygii</taxon>
        <taxon>Teleostei</taxon>
        <taxon>Neoteleostei</taxon>
        <taxon>Acanthomorphata</taxon>
        <taxon>Ovalentaria</taxon>
        <taxon>Atherinomorphae</taxon>
        <taxon>Cyprinodontiformes</taxon>
        <taxon>Goodeidae</taxon>
        <taxon>Xenoophorus</taxon>
    </lineage>
</organism>
<evidence type="ECO:0000256" key="10">
    <source>
        <dbReference type="ARBA" id="ARBA00023136"/>
    </source>
</evidence>
<evidence type="ECO:0000313" key="14">
    <source>
        <dbReference type="EMBL" id="MEQ2194826.1"/>
    </source>
</evidence>